<evidence type="ECO:0000256" key="6">
    <source>
        <dbReference type="ARBA" id="ARBA00023209"/>
    </source>
</evidence>
<dbReference type="GO" id="GO:0043811">
    <property type="term" value="F:phosphate:acyl-[acyl carrier protein] acyltransferase activity"/>
    <property type="evidence" value="ECO:0007669"/>
    <property type="project" value="UniProtKB-UniRule"/>
</dbReference>
<comment type="pathway">
    <text evidence="10">Lipid metabolism; phospholipid metabolism.</text>
</comment>
<evidence type="ECO:0000256" key="10">
    <source>
        <dbReference type="HAMAP-Rule" id="MF_00019"/>
    </source>
</evidence>
<comment type="function">
    <text evidence="10">Catalyzes the reversible formation of acyl-phosphate (acyl-PO(4)) from acyl-[acyl-carrier-protein] (acyl-ACP). This enzyme utilizes acyl-ACP as fatty acyl donor, but not acyl-CoA.</text>
</comment>
<name>A0AAQ0EQN7_9CHLA</name>
<dbReference type="SUPFAM" id="SSF53659">
    <property type="entry name" value="Isocitrate/Isopropylmalate dehydrogenase-like"/>
    <property type="match status" value="1"/>
</dbReference>
<dbReference type="PIRSF" id="PIRSF002465">
    <property type="entry name" value="Phsphlp_syn_PlsX"/>
    <property type="match status" value="1"/>
</dbReference>
<evidence type="ECO:0000256" key="7">
    <source>
        <dbReference type="ARBA" id="ARBA00023264"/>
    </source>
</evidence>
<dbReference type="HAMAP" id="MF_00019">
    <property type="entry name" value="PlsX"/>
    <property type="match status" value="1"/>
</dbReference>
<evidence type="ECO:0000256" key="2">
    <source>
        <dbReference type="ARBA" id="ARBA00022490"/>
    </source>
</evidence>
<dbReference type="EC" id="2.3.1.274" evidence="8 10"/>
<evidence type="ECO:0000256" key="5">
    <source>
        <dbReference type="ARBA" id="ARBA00023098"/>
    </source>
</evidence>
<evidence type="ECO:0000256" key="9">
    <source>
        <dbReference type="ARBA" id="ARBA00046608"/>
    </source>
</evidence>
<dbReference type="PANTHER" id="PTHR30100">
    <property type="entry name" value="FATTY ACID/PHOSPHOLIPID SYNTHESIS PROTEIN PLSX"/>
    <property type="match status" value="1"/>
</dbReference>
<dbReference type="GO" id="GO:0008654">
    <property type="term" value="P:phospholipid biosynthetic process"/>
    <property type="evidence" value="ECO:0007669"/>
    <property type="project" value="UniProtKB-KW"/>
</dbReference>
<dbReference type="InterPro" id="IPR012281">
    <property type="entry name" value="Phospholipid_synth_PlsX-like"/>
</dbReference>
<dbReference type="GO" id="GO:0006633">
    <property type="term" value="P:fatty acid biosynthetic process"/>
    <property type="evidence" value="ECO:0007669"/>
    <property type="project" value="UniProtKB-UniRule"/>
</dbReference>
<comment type="catalytic activity">
    <reaction evidence="1 10">
        <text>a fatty acyl-[ACP] + phosphate = an acyl phosphate + holo-[ACP]</text>
        <dbReference type="Rhea" id="RHEA:42292"/>
        <dbReference type="Rhea" id="RHEA-COMP:9685"/>
        <dbReference type="Rhea" id="RHEA-COMP:14125"/>
        <dbReference type="ChEBI" id="CHEBI:43474"/>
        <dbReference type="ChEBI" id="CHEBI:59918"/>
        <dbReference type="ChEBI" id="CHEBI:64479"/>
        <dbReference type="ChEBI" id="CHEBI:138651"/>
        <dbReference type="EC" id="2.3.1.274"/>
    </reaction>
</comment>
<dbReference type="Gene3D" id="3.40.718.10">
    <property type="entry name" value="Isopropylmalate Dehydrogenase"/>
    <property type="match status" value="1"/>
</dbReference>
<reference evidence="11" key="1">
    <citation type="journal article" date="2021" name="Front. Microbiol.">
        <title>Generation of Tetracycline and Rifamycin Resistant Chlamydia Suis Recombinants.</title>
        <authorList>
            <person name="Marti H."/>
            <person name="Bommana S."/>
            <person name="Read T.D."/>
            <person name="Pesch T."/>
            <person name="Prahauser B."/>
            <person name="Dean D."/>
            <person name="Borel N."/>
        </authorList>
    </citation>
    <scope>NUCLEOTIDE SEQUENCE</scope>
    <source>
        <strain evidence="11">208.1</strain>
    </source>
</reference>
<dbReference type="AlphaFoldDB" id="A0AAQ0EQN7"/>
<organism evidence="11 12">
    <name type="scientific">Chlamydia suis</name>
    <dbReference type="NCBI Taxonomy" id="83559"/>
    <lineage>
        <taxon>Bacteria</taxon>
        <taxon>Pseudomonadati</taxon>
        <taxon>Chlamydiota</taxon>
        <taxon>Chlamydiia</taxon>
        <taxon>Chlamydiales</taxon>
        <taxon>Chlamydiaceae</taxon>
        <taxon>Chlamydia/Chlamydophila group</taxon>
        <taxon>Chlamydia</taxon>
    </lineage>
</organism>
<dbReference type="RefSeq" id="WP_080122657.1">
    <property type="nucleotide sequence ID" value="NZ_CP063062.1"/>
</dbReference>
<accession>A0AAQ0EQN7</accession>
<dbReference type="Proteomes" id="UP000825134">
    <property type="component" value="Chromosome"/>
</dbReference>
<keyword evidence="5 10" id="KW-0443">Lipid metabolism</keyword>
<dbReference type="EMBL" id="CP063185">
    <property type="protein sequence ID" value="QYC74796.1"/>
    <property type="molecule type" value="Genomic_DNA"/>
</dbReference>
<evidence type="ECO:0000256" key="4">
    <source>
        <dbReference type="ARBA" id="ARBA00022679"/>
    </source>
</evidence>
<gene>
    <name evidence="10 11" type="primary">plsX</name>
    <name evidence="11" type="ORF">INQ84_02255</name>
</gene>
<dbReference type="PANTHER" id="PTHR30100:SF1">
    <property type="entry name" value="PHOSPHATE ACYLTRANSFERASE"/>
    <property type="match status" value="1"/>
</dbReference>
<evidence type="ECO:0000313" key="12">
    <source>
        <dbReference type="Proteomes" id="UP000825134"/>
    </source>
</evidence>
<comment type="subunit">
    <text evidence="9 10">Homodimer. Probably interacts with PlsY.</text>
</comment>
<keyword evidence="2 10" id="KW-0963">Cytoplasm</keyword>
<proteinExistence type="inferred from homology"/>
<comment type="similarity">
    <text evidence="10">Belongs to the PlsX family.</text>
</comment>
<dbReference type="InterPro" id="IPR003664">
    <property type="entry name" value="FA_synthesis"/>
</dbReference>
<evidence type="ECO:0000256" key="3">
    <source>
        <dbReference type="ARBA" id="ARBA00022516"/>
    </source>
</evidence>
<dbReference type="NCBIfam" id="NF010420">
    <property type="entry name" value="PRK13846.1"/>
    <property type="match status" value="1"/>
</dbReference>
<sequence>MKVRLGVDMMGGDHDPLVVWEALEEVLLSLEGGQSVEFSVFATPDVHRQITRSPLSHSVRIVAAESFVSMKDSLLAAVRKKRSSMALGLDALQRGELDGFVSSGNTAALVTLARSKIPMIPAVPRPALLVSFPTLSGFAVILDVGATVAVKPEEMVGFARMGLAYRRSLAFSDSSFTLGLLNIGSEERKGTDSHKQTFRMLRDVFGPAFLGNIESGDVFSGKVDIVVTDGFTGNVFLKTAEGLFDFLRHILGDRLEKAIKTQFDYTIYPGSIISGLSRLVIKCHGKSCETALFGGISGAIDLARANVCGRIAAKFCPRKD</sequence>
<keyword evidence="4 10" id="KW-0808">Transferase</keyword>
<evidence type="ECO:0000256" key="8">
    <source>
        <dbReference type="ARBA" id="ARBA00024069"/>
    </source>
</evidence>
<comment type="subcellular location">
    <subcellularLocation>
        <location evidence="10">Cytoplasm</location>
    </subcellularLocation>
    <text evidence="10">Associated with the membrane possibly through PlsY.</text>
</comment>
<dbReference type="GO" id="GO:0005737">
    <property type="term" value="C:cytoplasm"/>
    <property type="evidence" value="ECO:0007669"/>
    <property type="project" value="UniProtKB-SubCell"/>
</dbReference>
<evidence type="ECO:0000313" key="11">
    <source>
        <dbReference type="EMBL" id="QYC74796.1"/>
    </source>
</evidence>
<keyword evidence="11" id="KW-0012">Acyltransferase</keyword>
<dbReference type="Pfam" id="PF02504">
    <property type="entry name" value="FA_synthesis"/>
    <property type="match status" value="1"/>
</dbReference>
<keyword evidence="6 10" id="KW-0594">Phospholipid biosynthesis</keyword>
<protein>
    <recommendedName>
        <fullName evidence="8 10">Phosphate acyltransferase</fullName>
        <ecNumber evidence="8 10">2.3.1.274</ecNumber>
    </recommendedName>
    <alternativeName>
        <fullName evidence="10">Acyl-ACP phosphotransacylase</fullName>
    </alternativeName>
    <alternativeName>
        <fullName evidence="10">Acyl-[acyl-carrier-protein]--phosphate acyltransferase</fullName>
    </alternativeName>
    <alternativeName>
        <fullName evidence="10">Phosphate-acyl-ACP acyltransferase</fullName>
    </alternativeName>
</protein>
<evidence type="ECO:0000256" key="1">
    <source>
        <dbReference type="ARBA" id="ARBA00001232"/>
    </source>
</evidence>
<keyword evidence="7 10" id="KW-1208">Phospholipid metabolism</keyword>
<keyword evidence="3 10" id="KW-0444">Lipid biosynthesis</keyword>